<evidence type="ECO:0000313" key="10">
    <source>
        <dbReference type="EMBL" id="CAG7822950.1"/>
    </source>
</evidence>
<evidence type="ECO:0000256" key="3">
    <source>
        <dbReference type="ARBA" id="ARBA00022617"/>
    </source>
</evidence>
<dbReference type="InterPro" id="IPR001128">
    <property type="entry name" value="Cyt_P450"/>
</dbReference>
<dbReference type="OrthoDB" id="3934656at2759"/>
<dbReference type="GO" id="GO:0016712">
    <property type="term" value="F:oxidoreductase activity, acting on paired donors, with incorporation or reduction of molecular oxygen, reduced flavin or flavoprotein as one donor, and incorporation of one atom of oxygen"/>
    <property type="evidence" value="ECO:0007669"/>
    <property type="project" value="TreeGrafter"/>
</dbReference>
<comment type="similarity">
    <text evidence="2 8">Belongs to the cytochrome P450 family.</text>
</comment>
<comment type="cofactor">
    <cofactor evidence="1">
        <name>heme</name>
        <dbReference type="ChEBI" id="CHEBI:30413"/>
    </cofactor>
</comment>
<dbReference type="EMBL" id="CAJVCH010527903">
    <property type="protein sequence ID" value="CAG7822950.1"/>
    <property type="molecule type" value="Genomic_DNA"/>
</dbReference>
<evidence type="ECO:0008006" key="12">
    <source>
        <dbReference type="Google" id="ProtNLM"/>
    </source>
</evidence>
<keyword evidence="5 8" id="KW-0560">Oxidoreductase</keyword>
<keyword evidence="9" id="KW-0732">Signal</keyword>
<evidence type="ECO:0000256" key="1">
    <source>
        <dbReference type="ARBA" id="ARBA00001971"/>
    </source>
</evidence>
<dbReference type="GO" id="GO:0020037">
    <property type="term" value="F:heme binding"/>
    <property type="evidence" value="ECO:0007669"/>
    <property type="project" value="InterPro"/>
</dbReference>
<name>A0A8J2LIN8_9HEXA</name>
<protein>
    <recommendedName>
        <fullName evidence="12">Cytochrome P450</fullName>
    </recommendedName>
</protein>
<evidence type="ECO:0000256" key="4">
    <source>
        <dbReference type="ARBA" id="ARBA00022723"/>
    </source>
</evidence>
<dbReference type="GO" id="GO:0006805">
    <property type="term" value="P:xenobiotic metabolic process"/>
    <property type="evidence" value="ECO:0007669"/>
    <property type="project" value="TreeGrafter"/>
</dbReference>
<reference evidence="10" key="1">
    <citation type="submission" date="2021-06" db="EMBL/GenBank/DDBJ databases">
        <authorList>
            <person name="Hodson N. C."/>
            <person name="Mongue J. A."/>
            <person name="Jaron S. K."/>
        </authorList>
    </citation>
    <scope>NUCLEOTIDE SEQUENCE</scope>
</reference>
<dbReference type="InterPro" id="IPR050182">
    <property type="entry name" value="Cytochrome_P450_fam2"/>
</dbReference>
<dbReference type="PANTHER" id="PTHR24300">
    <property type="entry name" value="CYTOCHROME P450 508A4-RELATED"/>
    <property type="match status" value="1"/>
</dbReference>
<comment type="caution">
    <text evidence="10">The sequence shown here is derived from an EMBL/GenBank/DDBJ whole genome shotgun (WGS) entry which is preliminary data.</text>
</comment>
<evidence type="ECO:0000256" key="8">
    <source>
        <dbReference type="RuleBase" id="RU000461"/>
    </source>
</evidence>
<accession>A0A8J2LIN8</accession>
<evidence type="ECO:0000256" key="2">
    <source>
        <dbReference type="ARBA" id="ARBA00010617"/>
    </source>
</evidence>
<evidence type="ECO:0000256" key="7">
    <source>
        <dbReference type="ARBA" id="ARBA00023033"/>
    </source>
</evidence>
<dbReference type="Pfam" id="PF00067">
    <property type="entry name" value="p450"/>
    <property type="match status" value="1"/>
</dbReference>
<keyword evidence="3 8" id="KW-0349">Heme</keyword>
<dbReference type="Proteomes" id="UP000708208">
    <property type="component" value="Unassembled WGS sequence"/>
</dbReference>
<keyword evidence="4 8" id="KW-0479">Metal-binding</keyword>
<sequence>MFTALVVLFLSVLIVSFILDNLKNSKRPPGPVRYPIIGNLPQILAADKYVYKAYFKLAKIYGGIMSLKVGSQEMVILSTLDVMKELLDKDEVGGRMWTGVLVDRANGKNLGIAFSQGRHQGILKVFAQKKLREFGFGKRESMESIMSIELQEMMEGLRKVAKTNGGKHRMERFFQLSLLNVVWTMLAGKRYSHDDPRLHKLLKLNSMWFQSGNFGGGIVIAYPFLRFLFPNLLGYNLQKEANAKIYEFLTEMIAEHRSREGYDTDPQSFNDIFLAQIKADADKEWTAFTDEQFKVVCYDMFQAGFETTSNTMAFAILFMVLNQEVQAKIQKELDAFYPAGSVASMNDRDKIPYTSAAVHEVFRLGNILPFSDPRNTMEDVNFRGYFIPKDTPVAFNSFSIMRSEELWGDPENFRPERFLGPDGKLNEKAKMMHIGFGVGKRSCLGETLAQTTVFMAFTTLVRNFKFEPVPNKPLPTTEPVMGIILSPQPYDLIVKARD</sequence>
<keyword evidence="7 8" id="KW-0503">Monooxygenase</keyword>
<organism evidence="10 11">
    <name type="scientific">Allacma fusca</name>
    <dbReference type="NCBI Taxonomy" id="39272"/>
    <lineage>
        <taxon>Eukaryota</taxon>
        <taxon>Metazoa</taxon>
        <taxon>Ecdysozoa</taxon>
        <taxon>Arthropoda</taxon>
        <taxon>Hexapoda</taxon>
        <taxon>Collembola</taxon>
        <taxon>Symphypleona</taxon>
        <taxon>Sminthuridae</taxon>
        <taxon>Allacma</taxon>
    </lineage>
</organism>
<dbReference type="GO" id="GO:0005506">
    <property type="term" value="F:iron ion binding"/>
    <property type="evidence" value="ECO:0007669"/>
    <property type="project" value="InterPro"/>
</dbReference>
<keyword evidence="11" id="KW-1185">Reference proteome</keyword>
<dbReference type="AlphaFoldDB" id="A0A8J2LIN8"/>
<evidence type="ECO:0000313" key="11">
    <source>
        <dbReference type="Proteomes" id="UP000708208"/>
    </source>
</evidence>
<dbReference type="GO" id="GO:0006082">
    <property type="term" value="P:organic acid metabolic process"/>
    <property type="evidence" value="ECO:0007669"/>
    <property type="project" value="TreeGrafter"/>
</dbReference>
<evidence type="ECO:0000256" key="9">
    <source>
        <dbReference type="SAM" id="SignalP"/>
    </source>
</evidence>
<dbReference type="GO" id="GO:0008395">
    <property type="term" value="F:steroid hydroxylase activity"/>
    <property type="evidence" value="ECO:0007669"/>
    <property type="project" value="TreeGrafter"/>
</dbReference>
<dbReference type="InterPro" id="IPR017972">
    <property type="entry name" value="Cyt_P450_CS"/>
</dbReference>
<feature type="signal peptide" evidence="9">
    <location>
        <begin position="1"/>
        <end position="16"/>
    </location>
</feature>
<evidence type="ECO:0000256" key="5">
    <source>
        <dbReference type="ARBA" id="ARBA00023002"/>
    </source>
</evidence>
<dbReference type="PANTHER" id="PTHR24300:SF376">
    <property type="entry name" value="CYTOCHROME P450 15A1"/>
    <property type="match status" value="1"/>
</dbReference>
<feature type="chain" id="PRO_5035214293" description="Cytochrome P450" evidence="9">
    <location>
        <begin position="17"/>
        <end position="498"/>
    </location>
</feature>
<proteinExistence type="inferred from homology"/>
<keyword evidence="6 8" id="KW-0408">Iron</keyword>
<dbReference type="GO" id="GO:0005737">
    <property type="term" value="C:cytoplasm"/>
    <property type="evidence" value="ECO:0007669"/>
    <property type="project" value="TreeGrafter"/>
</dbReference>
<dbReference type="FunFam" id="1.10.630.10:FF:000036">
    <property type="entry name" value="CYtochrome P450 family"/>
    <property type="match status" value="1"/>
</dbReference>
<evidence type="ECO:0000256" key="6">
    <source>
        <dbReference type="ARBA" id="ARBA00023004"/>
    </source>
</evidence>
<gene>
    <name evidence="10" type="ORF">AFUS01_LOCUS33190</name>
</gene>
<dbReference type="PROSITE" id="PS00086">
    <property type="entry name" value="CYTOCHROME_P450"/>
    <property type="match status" value="1"/>
</dbReference>